<feature type="compositionally biased region" description="Basic and acidic residues" evidence="1">
    <location>
        <begin position="112"/>
        <end position="122"/>
    </location>
</feature>
<evidence type="ECO:0000313" key="4">
    <source>
        <dbReference type="Proteomes" id="UP001617907"/>
    </source>
</evidence>
<name>A0ABW8H779_9ACTN</name>
<dbReference type="Proteomes" id="UP001617907">
    <property type="component" value="Unassembled WGS sequence"/>
</dbReference>
<accession>A0ABW8H779</accession>
<evidence type="ECO:0000256" key="2">
    <source>
        <dbReference type="SAM" id="Phobius"/>
    </source>
</evidence>
<dbReference type="RefSeq" id="WP_350892037.1">
    <property type="nucleotide sequence ID" value="NZ_JBEOTR010000030.1"/>
</dbReference>
<protein>
    <recommendedName>
        <fullName evidence="5">DUF3592 domain-containing protein</fullName>
    </recommendedName>
</protein>
<feature type="region of interest" description="Disordered" evidence="1">
    <location>
        <begin position="108"/>
        <end position="129"/>
    </location>
</feature>
<proteinExistence type="predicted"/>
<gene>
    <name evidence="3" type="ORF">ACIQFM_09330</name>
</gene>
<evidence type="ECO:0000256" key="1">
    <source>
        <dbReference type="SAM" id="MobiDB-lite"/>
    </source>
</evidence>
<feature type="transmembrane region" description="Helical" evidence="2">
    <location>
        <begin position="31"/>
        <end position="48"/>
    </location>
</feature>
<keyword evidence="2" id="KW-1133">Transmembrane helix</keyword>
<feature type="transmembrane region" description="Helical" evidence="2">
    <location>
        <begin position="7"/>
        <end position="25"/>
    </location>
</feature>
<organism evidence="3 4">
    <name type="scientific">Streptomyces ardesiacus</name>
    <dbReference type="NCBI Taxonomy" id="285564"/>
    <lineage>
        <taxon>Bacteria</taxon>
        <taxon>Bacillati</taxon>
        <taxon>Actinomycetota</taxon>
        <taxon>Actinomycetes</taxon>
        <taxon>Kitasatosporales</taxon>
        <taxon>Streptomycetaceae</taxon>
        <taxon>Streptomyces</taxon>
    </lineage>
</organism>
<reference evidence="3 4" key="1">
    <citation type="submission" date="2024-10" db="EMBL/GenBank/DDBJ databases">
        <title>The Natural Products Discovery Center: Release of the First 8490 Sequenced Strains for Exploring Actinobacteria Biosynthetic Diversity.</title>
        <authorList>
            <person name="Kalkreuter E."/>
            <person name="Kautsar S.A."/>
            <person name="Yang D."/>
            <person name="Bader C.D."/>
            <person name="Teijaro C.N."/>
            <person name="Fluegel L."/>
            <person name="Davis C.M."/>
            <person name="Simpson J.R."/>
            <person name="Lauterbach L."/>
            <person name="Steele A.D."/>
            <person name="Gui C."/>
            <person name="Meng S."/>
            <person name="Li G."/>
            <person name="Viehrig K."/>
            <person name="Ye F."/>
            <person name="Su P."/>
            <person name="Kiefer A.F."/>
            <person name="Nichols A."/>
            <person name="Cepeda A.J."/>
            <person name="Yan W."/>
            <person name="Fan B."/>
            <person name="Jiang Y."/>
            <person name="Adhikari A."/>
            <person name="Zheng C.-J."/>
            <person name="Schuster L."/>
            <person name="Cowan T.M."/>
            <person name="Smanski M.J."/>
            <person name="Chevrette M.G."/>
            <person name="De Carvalho L.P.S."/>
            <person name="Shen B."/>
        </authorList>
    </citation>
    <scope>NUCLEOTIDE SEQUENCE [LARGE SCALE GENOMIC DNA]</scope>
    <source>
        <strain evidence="3 4">NPDC093086</strain>
    </source>
</reference>
<dbReference type="EMBL" id="JBIVPC010000004">
    <property type="protein sequence ID" value="MFJ6036452.1"/>
    <property type="molecule type" value="Genomic_DNA"/>
</dbReference>
<keyword evidence="2" id="KW-0472">Membrane</keyword>
<keyword evidence="4" id="KW-1185">Reference proteome</keyword>
<feature type="transmembrane region" description="Helical" evidence="2">
    <location>
        <begin position="166"/>
        <end position="185"/>
    </location>
</feature>
<keyword evidence="2" id="KW-0812">Transmembrane</keyword>
<comment type="caution">
    <text evidence="3">The sequence shown here is derived from an EMBL/GenBank/DDBJ whole genome shotgun (WGS) entry which is preliminary data.</text>
</comment>
<evidence type="ECO:0008006" key="5">
    <source>
        <dbReference type="Google" id="ProtNLM"/>
    </source>
</evidence>
<feature type="region of interest" description="Disordered" evidence="1">
    <location>
        <begin position="191"/>
        <end position="220"/>
    </location>
</feature>
<sequence>MRRSVPLAAGIGCYTIAVIVAMFLLVDGTGAFVETALWVVHGLLLVVLIRRLGARESSTYAALFVVVTSVMSVYVFDLGRDDLTLQHRGEEVTATVVKERLDPARGRKGRHSHYELRREDGSRVPGPELETTTDLYDVGQELTVIADPEGALRPRTPGQADPTGELLGAVAAGLAALGAVGWTAWRGSDAARRREERKRTAGGGKAYRHVTGDAGTPDEQEQKLRQVLRSHPADRRGYIEVQPEEYPDVPRQRAARIAWETGLRAEALGNRGSWRFAETVIEEVPHD</sequence>
<feature type="transmembrane region" description="Helical" evidence="2">
    <location>
        <begin position="60"/>
        <end position="76"/>
    </location>
</feature>
<evidence type="ECO:0000313" key="3">
    <source>
        <dbReference type="EMBL" id="MFJ6036452.1"/>
    </source>
</evidence>